<name>A0A9Q1K311_9CARY</name>
<comment type="caution">
    <text evidence="1">The sequence shown here is derived from an EMBL/GenBank/DDBJ whole genome shotgun (WGS) entry which is preliminary data.</text>
</comment>
<reference evidence="1" key="1">
    <citation type="submission" date="2022-04" db="EMBL/GenBank/DDBJ databases">
        <title>Carnegiea gigantea Genome sequencing and assembly v2.</title>
        <authorList>
            <person name="Copetti D."/>
            <person name="Sanderson M.J."/>
            <person name="Burquez A."/>
            <person name="Wojciechowski M.F."/>
        </authorList>
    </citation>
    <scope>NUCLEOTIDE SEQUENCE</scope>
    <source>
        <strain evidence="1">SGP5-SGP5p</strain>
        <tissue evidence="1">Aerial part</tissue>
    </source>
</reference>
<evidence type="ECO:0000313" key="2">
    <source>
        <dbReference type="Proteomes" id="UP001153076"/>
    </source>
</evidence>
<protein>
    <submittedName>
        <fullName evidence="1">Uncharacterized protein</fullName>
    </submittedName>
</protein>
<evidence type="ECO:0000313" key="1">
    <source>
        <dbReference type="EMBL" id="KAJ8435531.1"/>
    </source>
</evidence>
<accession>A0A9Q1K311</accession>
<keyword evidence="2" id="KW-1185">Reference proteome</keyword>
<organism evidence="1 2">
    <name type="scientific">Carnegiea gigantea</name>
    <dbReference type="NCBI Taxonomy" id="171969"/>
    <lineage>
        <taxon>Eukaryota</taxon>
        <taxon>Viridiplantae</taxon>
        <taxon>Streptophyta</taxon>
        <taxon>Embryophyta</taxon>
        <taxon>Tracheophyta</taxon>
        <taxon>Spermatophyta</taxon>
        <taxon>Magnoliopsida</taxon>
        <taxon>eudicotyledons</taxon>
        <taxon>Gunneridae</taxon>
        <taxon>Pentapetalae</taxon>
        <taxon>Caryophyllales</taxon>
        <taxon>Cactineae</taxon>
        <taxon>Cactaceae</taxon>
        <taxon>Cactoideae</taxon>
        <taxon>Echinocereeae</taxon>
        <taxon>Carnegiea</taxon>
    </lineage>
</organism>
<dbReference type="Proteomes" id="UP001153076">
    <property type="component" value="Unassembled WGS sequence"/>
</dbReference>
<gene>
    <name evidence="1" type="ORF">Cgig2_014450</name>
</gene>
<dbReference type="AlphaFoldDB" id="A0A9Q1K311"/>
<sequence length="158" mass="18891">MNLMLSILIAKKDRNFANVINNAWLLASDFNEPISLEERYGTGIEMQRHCDKFKFWITNNALIDLGFFGPKFPWSRDYNPLFINTKGFTTITRNEKPFRFLSAWQLHEDFDNKKIFENIFHRKWLLWAHLDGVQRQLNERGNQHLLTMKAKLQQELDD</sequence>
<dbReference type="EMBL" id="JAKOGI010000407">
    <property type="protein sequence ID" value="KAJ8435531.1"/>
    <property type="molecule type" value="Genomic_DNA"/>
</dbReference>
<proteinExistence type="predicted"/>